<dbReference type="InterPro" id="IPR023173">
    <property type="entry name" value="NADPH_Cyt_P450_Rdtase_alpha"/>
</dbReference>
<organism evidence="14 15">
    <name type="scientific">Edaphobacter aggregans</name>
    <dbReference type="NCBI Taxonomy" id="570835"/>
    <lineage>
        <taxon>Bacteria</taxon>
        <taxon>Pseudomonadati</taxon>
        <taxon>Acidobacteriota</taxon>
        <taxon>Terriglobia</taxon>
        <taxon>Terriglobales</taxon>
        <taxon>Acidobacteriaceae</taxon>
        <taxon>Edaphobacter</taxon>
    </lineage>
</organism>
<keyword evidence="4" id="KW-0285">Flavoprotein</keyword>
<evidence type="ECO:0000256" key="4">
    <source>
        <dbReference type="ARBA" id="ARBA00022630"/>
    </source>
</evidence>
<dbReference type="Pfam" id="PF00258">
    <property type="entry name" value="Flavodoxin_1"/>
    <property type="match status" value="1"/>
</dbReference>
<evidence type="ECO:0000313" key="15">
    <source>
        <dbReference type="Proteomes" id="UP000269669"/>
    </source>
</evidence>
<evidence type="ECO:0000313" key="14">
    <source>
        <dbReference type="EMBL" id="RSL16485.1"/>
    </source>
</evidence>
<dbReference type="GO" id="GO:0019344">
    <property type="term" value="P:cysteine biosynthetic process"/>
    <property type="evidence" value="ECO:0007669"/>
    <property type="project" value="UniProtKB-KW"/>
</dbReference>
<dbReference type="AlphaFoldDB" id="A0A3R9QH59"/>
<dbReference type="SUPFAM" id="SSF63380">
    <property type="entry name" value="Riboflavin synthase domain-like"/>
    <property type="match status" value="1"/>
</dbReference>
<feature type="region of interest" description="Disordered" evidence="11">
    <location>
        <begin position="204"/>
        <end position="224"/>
    </location>
</feature>
<dbReference type="OrthoDB" id="9789468at2"/>
<evidence type="ECO:0000256" key="10">
    <source>
        <dbReference type="ARBA" id="ARBA00052219"/>
    </source>
</evidence>
<name>A0A3R9QH59_9BACT</name>
<keyword evidence="7" id="KW-0521">NADP</keyword>
<dbReference type="FunFam" id="3.40.50.80:FF:000001">
    <property type="entry name" value="NADPH--cytochrome P450 reductase 1"/>
    <property type="match status" value="1"/>
</dbReference>
<dbReference type="InterPro" id="IPR001709">
    <property type="entry name" value="Flavoprot_Pyr_Nucl_cyt_Rdtase"/>
</dbReference>
<dbReference type="PRINTS" id="PR00371">
    <property type="entry name" value="FPNCR"/>
</dbReference>
<dbReference type="InterPro" id="IPR017927">
    <property type="entry name" value="FAD-bd_FR_type"/>
</dbReference>
<evidence type="ECO:0000256" key="8">
    <source>
        <dbReference type="ARBA" id="ARBA00023002"/>
    </source>
</evidence>
<dbReference type="Proteomes" id="UP000269669">
    <property type="component" value="Unassembled WGS sequence"/>
</dbReference>
<keyword evidence="9" id="KW-0198">Cysteine biosynthesis</keyword>
<dbReference type="GO" id="GO:0050660">
    <property type="term" value="F:flavin adenine dinucleotide binding"/>
    <property type="evidence" value="ECO:0007669"/>
    <property type="project" value="TreeGrafter"/>
</dbReference>
<dbReference type="SUPFAM" id="SSF52343">
    <property type="entry name" value="Ferredoxin reductase-like, C-terminal NADP-linked domain"/>
    <property type="match status" value="1"/>
</dbReference>
<dbReference type="InterPro" id="IPR003097">
    <property type="entry name" value="CysJ-like_FAD-binding"/>
</dbReference>
<evidence type="ECO:0000256" key="1">
    <source>
        <dbReference type="ARBA" id="ARBA00001917"/>
    </source>
</evidence>
<gene>
    <name evidence="14" type="ORF">EDE15_2001</name>
</gene>
<dbReference type="InterPro" id="IPR039261">
    <property type="entry name" value="FNR_nucleotide-bd"/>
</dbReference>
<evidence type="ECO:0000256" key="11">
    <source>
        <dbReference type="SAM" id="MobiDB-lite"/>
    </source>
</evidence>
<dbReference type="NCBIfam" id="NF004859">
    <property type="entry name" value="PRK06214.1"/>
    <property type="match status" value="1"/>
</dbReference>
<evidence type="ECO:0000256" key="2">
    <source>
        <dbReference type="ARBA" id="ARBA00001974"/>
    </source>
</evidence>
<evidence type="ECO:0000256" key="7">
    <source>
        <dbReference type="ARBA" id="ARBA00022857"/>
    </source>
</evidence>
<dbReference type="PRINTS" id="PR00369">
    <property type="entry name" value="FLAVODOXIN"/>
</dbReference>
<dbReference type="GO" id="GO:0005829">
    <property type="term" value="C:cytosol"/>
    <property type="evidence" value="ECO:0007669"/>
    <property type="project" value="TreeGrafter"/>
</dbReference>
<dbReference type="InterPro" id="IPR008254">
    <property type="entry name" value="Flavodoxin/NO_synth"/>
</dbReference>
<comment type="cofactor">
    <cofactor evidence="2">
        <name>FAD</name>
        <dbReference type="ChEBI" id="CHEBI:57692"/>
    </cofactor>
</comment>
<dbReference type="PANTHER" id="PTHR19384:SF128">
    <property type="entry name" value="NADPH OXIDOREDUCTASE A"/>
    <property type="match status" value="1"/>
</dbReference>
<dbReference type="EMBL" id="RSDW01000001">
    <property type="protein sequence ID" value="RSL16485.1"/>
    <property type="molecule type" value="Genomic_DNA"/>
</dbReference>
<dbReference type="GO" id="GO:0004783">
    <property type="term" value="F:sulfite reductase (NADPH) activity"/>
    <property type="evidence" value="ECO:0007669"/>
    <property type="project" value="UniProtKB-EC"/>
</dbReference>
<keyword evidence="15" id="KW-1185">Reference proteome</keyword>
<feature type="domain" description="FAD-binding FR-type" evidence="13">
    <location>
        <begin position="223"/>
        <end position="445"/>
    </location>
</feature>
<evidence type="ECO:0000256" key="3">
    <source>
        <dbReference type="ARBA" id="ARBA00012604"/>
    </source>
</evidence>
<dbReference type="Gene3D" id="1.20.990.10">
    <property type="entry name" value="NADPH-cytochrome p450 Reductase, Chain A, domain 3"/>
    <property type="match status" value="1"/>
</dbReference>
<dbReference type="Gene3D" id="2.40.30.10">
    <property type="entry name" value="Translation factors"/>
    <property type="match status" value="1"/>
</dbReference>
<evidence type="ECO:0000256" key="5">
    <source>
        <dbReference type="ARBA" id="ARBA00022643"/>
    </source>
</evidence>
<accession>A0A3R9QH59</accession>
<reference evidence="14 15" key="1">
    <citation type="submission" date="2018-12" db="EMBL/GenBank/DDBJ databases">
        <title>Sequencing of bacterial isolates from soil warming experiment in Harvard Forest, Massachusetts, USA.</title>
        <authorList>
            <person name="Deangelis K."/>
        </authorList>
    </citation>
    <scope>NUCLEOTIDE SEQUENCE [LARGE SCALE GENOMIC DNA]</scope>
    <source>
        <strain evidence="14 15">EB153</strain>
    </source>
</reference>
<dbReference type="InterPro" id="IPR001094">
    <property type="entry name" value="Flavdoxin-like"/>
</dbReference>
<evidence type="ECO:0000259" key="13">
    <source>
        <dbReference type="PROSITE" id="PS51384"/>
    </source>
</evidence>
<proteinExistence type="predicted"/>
<dbReference type="Gene3D" id="3.40.50.360">
    <property type="match status" value="1"/>
</dbReference>
<comment type="catalytic activity">
    <reaction evidence="10">
        <text>hydrogen sulfide + 3 NADP(+) + 3 H2O = sulfite + 3 NADPH + 4 H(+)</text>
        <dbReference type="Rhea" id="RHEA:13801"/>
        <dbReference type="ChEBI" id="CHEBI:15377"/>
        <dbReference type="ChEBI" id="CHEBI:15378"/>
        <dbReference type="ChEBI" id="CHEBI:17359"/>
        <dbReference type="ChEBI" id="CHEBI:29919"/>
        <dbReference type="ChEBI" id="CHEBI:57783"/>
        <dbReference type="ChEBI" id="CHEBI:58349"/>
        <dbReference type="EC" id="1.8.1.2"/>
    </reaction>
</comment>
<dbReference type="CDD" id="cd06199">
    <property type="entry name" value="SiR"/>
    <property type="match status" value="1"/>
</dbReference>
<dbReference type="InterPro" id="IPR017938">
    <property type="entry name" value="Riboflavin_synthase-like_b-brl"/>
</dbReference>
<protein>
    <recommendedName>
        <fullName evidence="3">assimilatory sulfite reductase (NADPH)</fullName>
        <ecNumber evidence="3">1.8.1.2</ecNumber>
    </recommendedName>
</protein>
<dbReference type="InterPro" id="IPR001433">
    <property type="entry name" value="OxRdtase_FAD/NAD-bd"/>
</dbReference>
<dbReference type="PROSITE" id="PS50902">
    <property type="entry name" value="FLAVODOXIN_LIKE"/>
    <property type="match status" value="1"/>
</dbReference>
<dbReference type="InterPro" id="IPR029039">
    <property type="entry name" value="Flavoprotein-like_sf"/>
</dbReference>
<comment type="caution">
    <text evidence="14">The sequence shown here is derived from an EMBL/GenBank/DDBJ whole genome shotgun (WGS) entry which is preliminary data.</text>
</comment>
<dbReference type="GO" id="GO:0010181">
    <property type="term" value="F:FMN binding"/>
    <property type="evidence" value="ECO:0007669"/>
    <property type="project" value="InterPro"/>
</dbReference>
<sequence>MQTVPFVPDNAPFTPEQRSWLNGLLAGIYSSAPAVSPVADPPPSLKIAVLYASQSGTAEGLARKVAKDLKAKGHIASLLTLEGYTPASLLAETYAIIIASTYGEGEAPDSVRPFYEQLCLEHFPCCENLSYAVLALGDSTYEHFCKFGIDLDNKLASLAGTRICDRIDCDVDLDESFTQWKTTLYARIDDIVAARPARTAPSSSIITAPSSVSEPTAPSHTRDNPFLAPLVDKRPLTRDISSKLTLHLAFNISDSTLRYEAGDACGVIPRNDIHLVEEILHTLNFSGSVPVQLPKSGTTTLLDALLHHLQITRLTRKMIEAYATIGRHTAQCQPLFHLLVPEQQAHLEKYTYDRGLIDLLHDYPGILHEPADLVAMLPRLSPRLYSISSSPSAHAGQIHTTVAVVRYRAHNRDRGGVCSTLLSDRTNTGESLPVYIQPNKRFRLPSDPAAPIIMIGPGTGIAPFRAFLHERRALNHTGRNWLFFGERSAATDFLYRDELQSMHTDGHLTHLDLAFSRDQDRKIYVQDRMLEQAPTFWQWLQDGASVYVCGDASRMAKDVDATLHTIAEQQGHLTRESATEYIHQLKEHHRYHRDVY</sequence>
<dbReference type="Pfam" id="PF00175">
    <property type="entry name" value="NAD_binding_1"/>
    <property type="match status" value="1"/>
</dbReference>
<evidence type="ECO:0000256" key="6">
    <source>
        <dbReference type="ARBA" id="ARBA00022827"/>
    </source>
</evidence>
<dbReference type="SUPFAM" id="SSF52218">
    <property type="entry name" value="Flavoproteins"/>
    <property type="match status" value="1"/>
</dbReference>
<dbReference type="Gene3D" id="3.40.50.80">
    <property type="entry name" value="Nucleotide-binding domain of ferredoxin-NADP reductase (FNR) module"/>
    <property type="match status" value="1"/>
</dbReference>
<evidence type="ECO:0000259" key="12">
    <source>
        <dbReference type="PROSITE" id="PS50902"/>
    </source>
</evidence>
<dbReference type="Pfam" id="PF00667">
    <property type="entry name" value="FAD_binding_1"/>
    <property type="match status" value="1"/>
</dbReference>
<dbReference type="PROSITE" id="PS51384">
    <property type="entry name" value="FAD_FR"/>
    <property type="match status" value="1"/>
</dbReference>
<evidence type="ECO:0000256" key="9">
    <source>
        <dbReference type="ARBA" id="ARBA00023192"/>
    </source>
</evidence>
<keyword evidence="5" id="KW-0288">FMN</keyword>
<dbReference type="EC" id="1.8.1.2" evidence="3"/>
<dbReference type="PANTHER" id="PTHR19384">
    <property type="entry name" value="NITRIC OXIDE SYNTHASE-RELATED"/>
    <property type="match status" value="1"/>
</dbReference>
<feature type="domain" description="Flavodoxin-like" evidence="12">
    <location>
        <begin position="47"/>
        <end position="185"/>
    </location>
</feature>
<keyword evidence="9" id="KW-0028">Amino-acid biosynthesis</keyword>
<keyword evidence="8" id="KW-0560">Oxidoreductase</keyword>
<comment type="cofactor">
    <cofactor evidence="1">
        <name>FMN</name>
        <dbReference type="ChEBI" id="CHEBI:58210"/>
    </cofactor>
</comment>
<dbReference type="RefSeq" id="WP_125485080.1">
    <property type="nucleotide sequence ID" value="NZ_RSDW01000001.1"/>
</dbReference>
<keyword evidence="6" id="KW-0274">FAD</keyword>